<proteinExistence type="inferred from homology"/>
<reference evidence="2 3" key="1">
    <citation type="submission" date="2021-06" db="EMBL/GenBank/DDBJ databases">
        <authorList>
            <person name="Sun Q."/>
            <person name="Li D."/>
        </authorList>
    </citation>
    <scope>NUCLEOTIDE SEQUENCE [LARGE SCALE GENOMIC DNA]</scope>
    <source>
        <strain evidence="2 3">MSJ-4</strain>
    </source>
</reference>
<dbReference type="RefSeq" id="WP_216457747.1">
    <property type="nucleotide sequence ID" value="NZ_JAHLQL010000006.1"/>
</dbReference>
<accession>A0ABS6F6B8</accession>
<dbReference type="Proteomes" id="UP000736583">
    <property type="component" value="Unassembled WGS sequence"/>
</dbReference>
<sequence length="75" mass="8531">MCLSVCGRVKTVDLPFASIDIKGIETLVNVELVEEPVKGDYVLVHAGFAIEKIDEEYFNYLDSVLEEMLKEDDEY</sequence>
<keyword evidence="3" id="KW-1185">Reference proteome</keyword>
<evidence type="ECO:0000313" key="2">
    <source>
        <dbReference type="EMBL" id="MBU5593062.1"/>
    </source>
</evidence>
<evidence type="ECO:0000256" key="1">
    <source>
        <dbReference type="ARBA" id="ARBA00006018"/>
    </source>
</evidence>
<gene>
    <name evidence="2" type="ORF">KQI89_15025</name>
</gene>
<dbReference type="InterPro" id="IPR001109">
    <property type="entry name" value="Hydrogenase_HupF/HypC"/>
</dbReference>
<dbReference type="PANTHER" id="PTHR35177">
    <property type="entry name" value="HYDROGENASE MATURATION FACTOR HYBG"/>
    <property type="match status" value="1"/>
</dbReference>
<dbReference type="EMBL" id="JAHLQL010000006">
    <property type="protein sequence ID" value="MBU5593062.1"/>
    <property type="molecule type" value="Genomic_DNA"/>
</dbReference>
<comment type="similarity">
    <text evidence="1">Belongs to the HupF/HypC family.</text>
</comment>
<evidence type="ECO:0000313" key="3">
    <source>
        <dbReference type="Proteomes" id="UP000736583"/>
    </source>
</evidence>
<name>A0ABS6F6B8_9CLOT</name>
<protein>
    <submittedName>
        <fullName evidence="2">HypC/HybG/HupF family hydrogenase formation chaperone</fullName>
    </submittedName>
</protein>
<dbReference type="NCBIfam" id="TIGR00074">
    <property type="entry name" value="hypC_hupF"/>
    <property type="match status" value="1"/>
</dbReference>
<dbReference type="PANTHER" id="PTHR35177:SF2">
    <property type="entry name" value="HYDROGENASE MATURATION FACTOR HYBG"/>
    <property type="match status" value="1"/>
</dbReference>
<comment type="caution">
    <text evidence="2">The sequence shown here is derived from an EMBL/GenBank/DDBJ whole genome shotgun (WGS) entry which is preliminary data.</text>
</comment>
<dbReference type="Pfam" id="PF01455">
    <property type="entry name" value="HupF_HypC"/>
    <property type="match status" value="1"/>
</dbReference>
<organism evidence="2 3">
    <name type="scientific">Clostridium simiarum</name>
    <dbReference type="NCBI Taxonomy" id="2841506"/>
    <lineage>
        <taxon>Bacteria</taxon>
        <taxon>Bacillati</taxon>
        <taxon>Bacillota</taxon>
        <taxon>Clostridia</taxon>
        <taxon>Eubacteriales</taxon>
        <taxon>Clostridiaceae</taxon>
        <taxon>Clostridium</taxon>
    </lineage>
</organism>